<dbReference type="Proteomes" id="UP000008177">
    <property type="component" value="Unplaced contigs"/>
</dbReference>
<organism evidence="1 2">
    <name type="scientific">Botryotinia fuckeliana (strain T4)</name>
    <name type="common">Noble rot fungus</name>
    <name type="synonym">Botrytis cinerea</name>
    <dbReference type="NCBI Taxonomy" id="999810"/>
    <lineage>
        <taxon>Eukaryota</taxon>
        <taxon>Fungi</taxon>
        <taxon>Dikarya</taxon>
        <taxon>Ascomycota</taxon>
        <taxon>Pezizomycotina</taxon>
        <taxon>Leotiomycetes</taxon>
        <taxon>Helotiales</taxon>
        <taxon>Sclerotiniaceae</taxon>
        <taxon>Botrytis</taxon>
    </lineage>
</organism>
<evidence type="ECO:0000313" key="1">
    <source>
        <dbReference type="EMBL" id="CCD49449.1"/>
    </source>
</evidence>
<proteinExistence type="predicted"/>
<name>G2YA72_BOTF4</name>
<sequence length="129" mass="14544">MSPCSGPSRLSQPSQVCLPRRIGSCFELPNPGSSYTYFKYCPEPQVSSHPGNIYAARSVRSCVREKNQDGLYNYPKACDEESVIDDDTSRTHIPMLIPNGARDMIDERLSQNQIQDDVYLLLPICTDQR</sequence>
<reference evidence="2" key="1">
    <citation type="journal article" date="2011" name="PLoS Genet.">
        <title>Genomic analysis of the necrotrophic fungal pathogens Sclerotinia sclerotiorum and Botrytis cinerea.</title>
        <authorList>
            <person name="Amselem J."/>
            <person name="Cuomo C.A."/>
            <person name="van Kan J.A."/>
            <person name="Viaud M."/>
            <person name="Benito E.P."/>
            <person name="Couloux A."/>
            <person name="Coutinho P.M."/>
            <person name="de Vries R.P."/>
            <person name="Dyer P.S."/>
            <person name="Fillinger S."/>
            <person name="Fournier E."/>
            <person name="Gout L."/>
            <person name="Hahn M."/>
            <person name="Kohn L."/>
            <person name="Lapalu N."/>
            <person name="Plummer K.M."/>
            <person name="Pradier J.M."/>
            <person name="Quevillon E."/>
            <person name="Sharon A."/>
            <person name="Simon A."/>
            <person name="ten Have A."/>
            <person name="Tudzynski B."/>
            <person name="Tudzynski P."/>
            <person name="Wincker P."/>
            <person name="Andrew M."/>
            <person name="Anthouard V."/>
            <person name="Beever R.E."/>
            <person name="Beffa R."/>
            <person name="Benoit I."/>
            <person name="Bouzid O."/>
            <person name="Brault B."/>
            <person name="Chen Z."/>
            <person name="Choquer M."/>
            <person name="Collemare J."/>
            <person name="Cotton P."/>
            <person name="Danchin E.G."/>
            <person name="Da Silva C."/>
            <person name="Gautier A."/>
            <person name="Giraud C."/>
            <person name="Giraud T."/>
            <person name="Gonzalez C."/>
            <person name="Grossetete S."/>
            <person name="Guldener U."/>
            <person name="Henrissat B."/>
            <person name="Howlett B.J."/>
            <person name="Kodira C."/>
            <person name="Kretschmer M."/>
            <person name="Lappartient A."/>
            <person name="Leroch M."/>
            <person name="Levis C."/>
            <person name="Mauceli E."/>
            <person name="Neuveglise C."/>
            <person name="Oeser B."/>
            <person name="Pearson M."/>
            <person name="Poulain J."/>
            <person name="Poussereau N."/>
            <person name="Quesneville H."/>
            <person name="Rascle C."/>
            <person name="Schumacher J."/>
            <person name="Segurens B."/>
            <person name="Sexton A."/>
            <person name="Silva E."/>
            <person name="Sirven C."/>
            <person name="Soanes D.M."/>
            <person name="Talbot N.J."/>
            <person name="Templeton M."/>
            <person name="Yandava C."/>
            <person name="Yarden O."/>
            <person name="Zeng Q."/>
            <person name="Rollins J.A."/>
            <person name="Lebrun M.H."/>
            <person name="Dickman M."/>
        </authorList>
    </citation>
    <scope>NUCLEOTIDE SEQUENCE [LARGE SCALE GENOMIC DNA]</scope>
    <source>
        <strain evidence="2">T4</strain>
    </source>
</reference>
<accession>G2YA72</accession>
<dbReference type="EMBL" id="FQ790302">
    <property type="protein sequence ID" value="CCD49449.1"/>
    <property type="molecule type" value="Genomic_DNA"/>
</dbReference>
<protein>
    <submittedName>
        <fullName evidence="1">Uncharacterized protein</fullName>
    </submittedName>
</protein>
<dbReference type="OrthoDB" id="3531818at2759"/>
<dbReference type="HOGENOM" id="CLU_1948508_0_0_1"/>
<dbReference type="InParanoid" id="G2YA72"/>
<dbReference type="AlphaFoldDB" id="G2YA72"/>
<gene>
    <name evidence="1" type="ORF">BofuT4_P028190.1</name>
</gene>
<evidence type="ECO:0000313" key="2">
    <source>
        <dbReference type="Proteomes" id="UP000008177"/>
    </source>
</evidence>